<dbReference type="SUPFAM" id="SSF51695">
    <property type="entry name" value="PLC-like phosphodiesterases"/>
    <property type="match status" value="1"/>
</dbReference>
<dbReference type="PANTHER" id="PTHR46211">
    <property type="entry name" value="GLYCEROPHOSPHORYL DIESTER PHOSPHODIESTERASE"/>
    <property type="match status" value="1"/>
</dbReference>
<proteinExistence type="predicted"/>
<evidence type="ECO:0000313" key="2">
    <source>
        <dbReference type="EMBL" id="AIT10164.1"/>
    </source>
</evidence>
<dbReference type="STRING" id="1547445.LO80_09395"/>
<dbReference type="Proteomes" id="UP000029672">
    <property type="component" value="Chromosome"/>
</dbReference>
<reference evidence="2 3" key="1">
    <citation type="submission" date="2014-10" db="EMBL/GenBank/DDBJ databases">
        <title>Whole genome sequence of Francisella endociliophora strain FSC1006, isolated from a laboratory culture of the marine ciliate Euplotes raikovi.</title>
        <authorList>
            <person name="Granberg M."/>
            <person name="Backman S."/>
            <person name="Lundmark E."/>
            <person name="Nilsson E."/>
            <person name="Karlsson E."/>
            <person name="Thelaus J."/>
            <person name="Ohrman C."/>
            <person name="Larkeryd A."/>
            <person name="Stenberg P."/>
        </authorList>
    </citation>
    <scope>NUCLEOTIDE SEQUENCE [LARGE SCALE GENOMIC DNA]</scope>
    <source>
        <strain evidence="2 3">FSC1006</strain>
    </source>
</reference>
<protein>
    <submittedName>
        <fullName evidence="2">Glycerophosphodiester phosphodiesterase</fullName>
    </submittedName>
</protein>
<dbReference type="PROSITE" id="PS51704">
    <property type="entry name" value="GP_PDE"/>
    <property type="match status" value="1"/>
</dbReference>
<evidence type="ECO:0000259" key="1">
    <source>
        <dbReference type="PROSITE" id="PS51704"/>
    </source>
</evidence>
<dbReference type="InterPro" id="IPR017946">
    <property type="entry name" value="PLC-like_Pdiesterase_TIM-brl"/>
</dbReference>
<evidence type="ECO:0000313" key="3">
    <source>
        <dbReference type="Proteomes" id="UP000029672"/>
    </source>
</evidence>
<dbReference type="EMBL" id="CP009574">
    <property type="protein sequence ID" value="AIT10164.1"/>
    <property type="molecule type" value="Genomic_DNA"/>
</dbReference>
<keyword evidence="3" id="KW-1185">Reference proteome</keyword>
<feature type="domain" description="GP-PDE" evidence="1">
    <location>
        <begin position="4"/>
        <end position="249"/>
    </location>
</feature>
<name>A0A097ERH9_9GAMM</name>
<dbReference type="KEGG" id="frf:LO80_09395"/>
<dbReference type="RefSeq" id="WP_040010538.1">
    <property type="nucleotide sequence ID" value="NZ_CP009574.1"/>
</dbReference>
<dbReference type="GO" id="GO:0008081">
    <property type="term" value="F:phosphoric diester hydrolase activity"/>
    <property type="evidence" value="ECO:0007669"/>
    <property type="project" value="InterPro"/>
</dbReference>
<dbReference type="HOGENOM" id="CLU_030006_3_5_6"/>
<dbReference type="InterPro" id="IPR030395">
    <property type="entry name" value="GP_PDE_dom"/>
</dbReference>
<gene>
    <name evidence="2" type="ORF">LO80_09395</name>
</gene>
<accession>A0A097ERH9</accession>
<dbReference type="AlphaFoldDB" id="A0A097ERH9"/>
<dbReference type="GO" id="GO:0006629">
    <property type="term" value="P:lipid metabolic process"/>
    <property type="evidence" value="ECO:0007669"/>
    <property type="project" value="InterPro"/>
</dbReference>
<organism evidence="2 3">
    <name type="scientific">Candidatus Francisella endociliophora</name>
    <dbReference type="NCBI Taxonomy" id="653937"/>
    <lineage>
        <taxon>Bacteria</taxon>
        <taxon>Pseudomonadati</taxon>
        <taxon>Pseudomonadota</taxon>
        <taxon>Gammaproteobacteria</taxon>
        <taxon>Thiotrichales</taxon>
        <taxon>Francisellaceae</taxon>
        <taxon>Francisella</taxon>
    </lineage>
</organism>
<dbReference type="eggNOG" id="COG0584">
    <property type="taxonomic scope" value="Bacteria"/>
</dbReference>
<dbReference type="PANTHER" id="PTHR46211:SF1">
    <property type="entry name" value="GLYCEROPHOSPHODIESTER PHOSPHODIESTERASE, CYTOPLASMIC"/>
    <property type="match status" value="1"/>
</dbReference>
<sequence length="249" mass="29659">MKVDRFISHRGANTDAVENTIESFQIARNYGIKWFETDLQMSSDKEVFLFHDQTPRRLAPCDKNVTEMTISELKELELTHPILQVKGKIPTLREYLEWASENDAFSNFEFKITNKSEEYQEELVEKALMLLKEFPNLKNKVFLSSFSKVVMKELKKYKKYPKGKLFYTTNWPKDFGYIDKKVYKYFKECDYIAIIINYGCLTKKRVEYLKSKFKRVYVYSVYTDYEVQQLISWGIDAMFIDKKEQIALS</sequence>
<dbReference type="Gene3D" id="3.20.20.190">
    <property type="entry name" value="Phosphatidylinositol (PI) phosphodiesterase"/>
    <property type="match status" value="1"/>
</dbReference>
<dbReference type="OrthoDB" id="9795622at2"/>
<dbReference type="Pfam" id="PF03009">
    <property type="entry name" value="GDPD"/>
    <property type="match status" value="1"/>
</dbReference>